<sequence length="106" mass="11521">MNALVVVPTTTWYLMLSAVLFTIGTVGVLVRRNPLVMFMCIELMLNAVNLTFVTLGRRLNDIDGQAIVFFVLVVAAAEVVVGLGIIVAIMRRRSGITVDDLAELKG</sequence>
<accession>A0A0R2Q693</accession>
<gene>
    <name evidence="10" type="primary">nuoK</name>
    <name evidence="11" type="ORF">ABR75_08825</name>
</gene>
<evidence type="ECO:0000256" key="9">
    <source>
        <dbReference type="ARBA" id="ARBA00023136"/>
    </source>
</evidence>
<reference evidence="11 12" key="1">
    <citation type="submission" date="2015-10" db="EMBL/GenBank/DDBJ databases">
        <title>Metagenome-Assembled Genomes uncover a global brackish microbiome.</title>
        <authorList>
            <person name="Hugerth L.W."/>
            <person name="Larsson J."/>
            <person name="Alneberg J."/>
            <person name="Lindh M.V."/>
            <person name="Legrand C."/>
            <person name="Pinhassi J."/>
            <person name="Andersson A.F."/>
        </authorList>
    </citation>
    <scope>NUCLEOTIDE SEQUENCE [LARGE SCALE GENOMIC DNA]</scope>
    <source>
        <strain evidence="11">BACL6 MAG-120924-bin43</strain>
    </source>
</reference>
<proteinExistence type="inferred from homology"/>
<evidence type="ECO:0000256" key="10">
    <source>
        <dbReference type="HAMAP-Rule" id="MF_01456"/>
    </source>
</evidence>
<dbReference type="GO" id="GO:0030964">
    <property type="term" value="C:NADH dehydrogenase complex"/>
    <property type="evidence" value="ECO:0007669"/>
    <property type="project" value="TreeGrafter"/>
</dbReference>
<comment type="similarity">
    <text evidence="2 10">Belongs to the complex I subunit 4L family.</text>
</comment>
<dbReference type="InterPro" id="IPR039428">
    <property type="entry name" value="NUOK/Mnh_C1-like"/>
</dbReference>
<evidence type="ECO:0000313" key="12">
    <source>
        <dbReference type="Proteomes" id="UP000051017"/>
    </source>
</evidence>
<dbReference type="Gene3D" id="1.10.287.3510">
    <property type="match status" value="1"/>
</dbReference>
<keyword evidence="7 10" id="KW-1133">Transmembrane helix</keyword>
<evidence type="ECO:0000256" key="5">
    <source>
        <dbReference type="ARBA" id="ARBA00022719"/>
    </source>
</evidence>
<dbReference type="Proteomes" id="UP000051017">
    <property type="component" value="Unassembled WGS sequence"/>
</dbReference>
<keyword evidence="5 10" id="KW-0874">Quinone</keyword>
<comment type="catalytic activity">
    <reaction evidence="10">
        <text>a quinone + NADH + 5 H(+)(in) = a quinol + NAD(+) + 4 H(+)(out)</text>
        <dbReference type="Rhea" id="RHEA:57888"/>
        <dbReference type="ChEBI" id="CHEBI:15378"/>
        <dbReference type="ChEBI" id="CHEBI:24646"/>
        <dbReference type="ChEBI" id="CHEBI:57540"/>
        <dbReference type="ChEBI" id="CHEBI:57945"/>
        <dbReference type="ChEBI" id="CHEBI:132124"/>
    </reaction>
</comment>
<organism evidence="11 12">
    <name type="scientific">Acidimicrobiia bacterium BACL6 MAG-120924-bin43</name>
    <dbReference type="NCBI Taxonomy" id="1655583"/>
    <lineage>
        <taxon>Bacteria</taxon>
        <taxon>Bacillati</taxon>
        <taxon>Actinomycetota</taxon>
        <taxon>Acidimicrobiia</taxon>
        <taxon>acIV cluster</taxon>
    </lineage>
</organism>
<dbReference type="HAMAP" id="MF_01456">
    <property type="entry name" value="NDH1_NuoK"/>
    <property type="match status" value="1"/>
</dbReference>
<dbReference type="GO" id="GO:0005886">
    <property type="term" value="C:plasma membrane"/>
    <property type="evidence" value="ECO:0007669"/>
    <property type="project" value="UniProtKB-SubCell"/>
</dbReference>
<dbReference type="EC" id="7.1.1.-" evidence="10"/>
<feature type="transmembrane region" description="Helical" evidence="10">
    <location>
        <begin position="35"/>
        <end position="55"/>
    </location>
</feature>
<keyword evidence="6 10" id="KW-1278">Translocase</keyword>
<keyword evidence="11" id="KW-0830">Ubiquinone</keyword>
<dbReference type="InterPro" id="IPR001133">
    <property type="entry name" value="NADH_UbQ_OxRdtase_chain4L/K"/>
</dbReference>
<dbReference type="FunFam" id="1.10.287.3510:FF:000001">
    <property type="entry name" value="NADH-quinone oxidoreductase subunit K"/>
    <property type="match status" value="1"/>
</dbReference>
<evidence type="ECO:0000256" key="1">
    <source>
        <dbReference type="ARBA" id="ARBA00004141"/>
    </source>
</evidence>
<comment type="subunit">
    <text evidence="10">NDH-1 is composed of 14 different subunits. Subunits NuoA, H, J, K, L, M, N constitute the membrane sector of the complex.</text>
</comment>
<dbReference type="GO" id="GO:0042773">
    <property type="term" value="P:ATP synthesis coupled electron transport"/>
    <property type="evidence" value="ECO:0007669"/>
    <property type="project" value="InterPro"/>
</dbReference>
<comment type="function">
    <text evidence="10">NDH-1 shuttles electrons from NADH, via FMN and iron-sulfur (Fe-S) centers, to quinones in the respiratory chain. The immediate electron acceptor for the enzyme in this species is believed to be a menaquinone. Couples the redox reaction to proton translocation (for every two electrons transferred, four hydrogen ions are translocated across the cytoplasmic membrane), and thus conserves the redox energy in a proton gradient.</text>
</comment>
<dbReference type="EMBL" id="LIBJ01000414">
    <property type="protein sequence ID" value="KRO45809.1"/>
    <property type="molecule type" value="Genomic_DNA"/>
</dbReference>
<comment type="caution">
    <text evidence="11">The sequence shown here is derived from an EMBL/GenBank/DDBJ whole genome shotgun (WGS) entry which is preliminary data.</text>
</comment>
<feature type="transmembrane region" description="Helical" evidence="10">
    <location>
        <begin position="12"/>
        <end position="30"/>
    </location>
</feature>
<evidence type="ECO:0000313" key="11">
    <source>
        <dbReference type="EMBL" id="KRO45809.1"/>
    </source>
</evidence>
<dbReference type="NCBIfam" id="NF004320">
    <property type="entry name" value="PRK05715.1-2"/>
    <property type="match status" value="1"/>
</dbReference>
<evidence type="ECO:0000256" key="7">
    <source>
        <dbReference type="ARBA" id="ARBA00022989"/>
    </source>
</evidence>
<evidence type="ECO:0000256" key="3">
    <source>
        <dbReference type="ARBA" id="ARBA00022448"/>
    </source>
</evidence>
<dbReference type="PANTHER" id="PTHR11434">
    <property type="entry name" value="NADH-UBIQUINONE OXIDOREDUCTASE SUBUNIT ND4L"/>
    <property type="match status" value="1"/>
</dbReference>
<dbReference type="PANTHER" id="PTHR11434:SF21">
    <property type="entry name" value="NADH DEHYDROGENASE SUBUNIT 4L-RELATED"/>
    <property type="match status" value="1"/>
</dbReference>
<dbReference type="NCBIfam" id="NF004321">
    <property type="entry name" value="PRK05715.1-3"/>
    <property type="match status" value="1"/>
</dbReference>
<dbReference type="AlphaFoldDB" id="A0A0R2Q693"/>
<dbReference type="GO" id="GO:0050136">
    <property type="term" value="F:NADH dehydrogenase (quinone) (non-electrogenic) activity"/>
    <property type="evidence" value="ECO:0007669"/>
    <property type="project" value="UniProtKB-UniRule"/>
</dbReference>
<dbReference type="GO" id="GO:0048038">
    <property type="term" value="F:quinone binding"/>
    <property type="evidence" value="ECO:0007669"/>
    <property type="project" value="UniProtKB-KW"/>
</dbReference>
<keyword evidence="3 10" id="KW-0813">Transport</keyword>
<comment type="subcellular location">
    <subcellularLocation>
        <location evidence="10">Cell membrane</location>
        <topology evidence="10">Multi-pass membrane protein</topology>
    </subcellularLocation>
    <subcellularLocation>
        <location evidence="1">Membrane</location>
        <topology evidence="1">Multi-pass membrane protein</topology>
    </subcellularLocation>
</comment>
<keyword evidence="11" id="KW-0560">Oxidoreductase</keyword>
<keyword evidence="9 10" id="KW-0472">Membrane</keyword>
<evidence type="ECO:0000256" key="8">
    <source>
        <dbReference type="ARBA" id="ARBA00023027"/>
    </source>
</evidence>
<keyword evidence="10" id="KW-1003">Cell membrane</keyword>
<keyword evidence="4 10" id="KW-0812">Transmembrane</keyword>
<feature type="transmembrane region" description="Helical" evidence="10">
    <location>
        <begin position="67"/>
        <end position="89"/>
    </location>
</feature>
<evidence type="ECO:0000256" key="2">
    <source>
        <dbReference type="ARBA" id="ARBA00010519"/>
    </source>
</evidence>
<evidence type="ECO:0000256" key="4">
    <source>
        <dbReference type="ARBA" id="ARBA00022692"/>
    </source>
</evidence>
<keyword evidence="8 10" id="KW-0520">NAD</keyword>
<dbReference type="Pfam" id="PF00420">
    <property type="entry name" value="Oxidored_q2"/>
    <property type="match status" value="1"/>
</dbReference>
<protein>
    <recommendedName>
        <fullName evidence="10">NADH-quinone oxidoreductase subunit K</fullName>
        <ecNumber evidence="10">7.1.1.-</ecNumber>
    </recommendedName>
    <alternativeName>
        <fullName evidence="10">NADH dehydrogenase I subunit K</fullName>
    </alternativeName>
    <alternativeName>
        <fullName evidence="10">NDH-1 subunit K</fullName>
    </alternativeName>
</protein>
<name>A0A0R2Q693_9ACTN</name>
<evidence type="ECO:0000256" key="6">
    <source>
        <dbReference type="ARBA" id="ARBA00022967"/>
    </source>
</evidence>